<organism evidence="1 2">
    <name type="scientific">Salimicrobium halophilum</name>
    <dbReference type="NCBI Taxonomy" id="86666"/>
    <lineage>
        <taxon>Bacteria</taxon>
        <taxon>Bacillati</taxon>
        <taxon>Bacillota</taxon>
        <taxon>Bacilli</taxon>
        <taxon>Bacillales</taxon>
        <taxon>Bacillaceae</taxon>
        <taxon>Salimicrobium</taxon>
    </lineage>
</organism>
<dbReference type="AlphaFoldDB" id="A0A1G8SR18"/>
<evidence type="ECO:0000313" key="1">
    <source>
        <dbReference type="EMBL" id="SDJ31679.1"/>
    </source>
</evidence>
<dbReference type="Proteomes" id="UP000199225">
    <property type="component" value="Unassembled WGS sequence"/>
</dbReference>
<keyword evidence="2" id="KW-1185">Reference proteome</keyword>
<dbReference type="InterPro" id="IPR025616">
    <property type="entry name" value="YpjP"/>
</dbReference>
<reference evidence="2" key="1">
    <citation type="submission" date="2016-10" db="EMBL/GenBank/DDBJ databases">
        <authorList>
            <person name="Varghese N."/>
            <person name="Submissions S."/>
        </authorList>
    </citation>
    <scope>NUCLEOTIDE SEQUENCE [LARGE SCALE GENOMIC DNA]</scope>
    <source>
        <strain evidence="2">DSM 4771</strain>
    </source>
</reference>
<gene>
    <name evidence="1" type="ORF">SAMN04490247_1479</name>
</gene>
<protein>
    <submittedName>
        <fullName evidence="1">YpjP-like protein</fullName>
    </submittedName>
</protein>
<dbReference type="RefSeq" id="WP_093193237.1">
    <property type="nucleotide sequence ID" value="NZ_FNEV01000004.1"/>
</dbReference>
<sequence>MKLWMRKLFVTLVAIMTLGLYIPPAQINPEASEKEQVSGPVETETEETEAFLAPVTVEDLTERAKEQTIAKLGPRIGAKVEDEVIEEIFPQIETVIESFVDDGNVPMYEITEDPSAGYGERIFNLIHGQTGEELARFHVRRDLRPGEGYWFNFHYHVKEDGYETHHPLGEIYWDKNTPPKWMS</sequence>
<dbReference type="OrthoDB" id="2435352at2"/>
<dbReference type="STRING" id="86666.SAMN04490247_1479"/>
<proteinExistence type="predicted"/>
<accession>A0A1G8SR18</accession>
<dbReference type="EMBL" id="FNEV01000004">
    <property type="protein sequence ID" value="SDJ31679.1"/>
    <property type="molecule type" value="Genomic_DNA"/>
</dbReference>
<evidence type="ECO:0000313" key="2">
    <source>
        <dbReference type="Proteomes" id="UP000199225"/>
    </source>
</evidence>
<name>A0A1G8SR18_9BACI</name>
<dbReference type="Pfam" id="PF14005">
    <property type="entry name" value="YpjP"/>
    <property type="match status" value="1"/>
</dbReference>